<evidence type="ECO:0000313" key="16">
    <source>
        <dbReference type="EMBL" id="PSM51694.1"/>
    </source>
</evidence>
<feature type="binding site" evidence="10">
    <location>
        <position position="727"/>
    </location>
    <ligand>
        <name>Zn(2+)</name>
        <dbReference type="ChEBI" id="CHEBI:29105"/>
        <note>catalytic</note>
    </ligand>
</feature>
<dbReference type="InterPro" id="IPR006276">
    <property type="entry name" value="Cobalamin-indep_Met_synthase"/>
</dbReference>
<keyword evidence="7 10" id="KW-0479">Metal-binding</keyword>
<dbReference type="EMBL" id="PDHH01000005">
    <property type="protein sequence ID" value="PSM51694.1"/>
    <property type="molecule type" value="Genomic_DNA"/>
</dbReference>
<feature type="binding site" evidence="12">
    <location>
        <position position="644"/>
    </location>
    <ligand>
        <name>Zn(2+)</name>
        <dbReference type="ChEBI" id="CHEBI:29105"/>
        <label>1</label>
        <note>catalytic</note>
    </ligand>
</feature>
<dbReference type="CDD" id="cd03312">
    <property type="entry name" value="CIMS_N_terminal_like"/>
    <property type="match status" value="1"/>
</dbReference>
<evidence type="ECO:0000256" key="11">
    <source>
        <dbReference type="PIRSR" id="PIRSR000382-1"/>
    </source>
</evidence>
<dbReference type="InterPro" id="IPR013215">
    <property type="entry name" value="Cbl-indep_Met_Synth_N"/>
</dbReference>
<evidence type="ECO:0000256" key="10">
    <source>
        <dbReference type="HAMAP-Rule" id="MF_00172"/>
    </source>
</evidence>
<feature type="binding site" evidence="10 11">
    <location>
        <begin position="516"/>
        <end position="517"/>
    </location>
    <ligand>
        <name>5-methyltetrahydropteroyltri-L-glutamate</name>
        <dbReference type="ChEBI" id="CHEBI:58207"/>
    </ligand>
</feature>
<evidence type="ECO:0000256" key="2">
    <source>
        <dbReference type="ARBA" id="ARBA00004681"/>
    </source>
</evidence>
<feature type="binding site" evidence="10">
    <location>
        <position position="109"/>
    </location>
    <ligand>
        <name>5-methyltetrahydropteroyltri-L-glutamate</name>
        <dbReference type="ChEBI" id="CHEBI:58207"/>
    </ligand>
</feature>
<dbReference type="GO" id="GO:0008270">
    <property type="term" value="F:zinc ion binding"/>
    <property type="evidence" value="ECO:0007669"/>
    <property type="project" value="InterPro"/>
</dbReference>
<dbReference type="GO" id="GO:0009086">
    <property type="term" value="P:methionine biosynthetic process"/>
    <property type="evidence" value="ECO:0007669"/>
    <property type="project" value="UniProtKB-UniRule"/>
</dbReference>
<feature type="binding site" evidence="10 11">
    <location>
        <position position="600"/>
    </location>
    <ligand>
        <name>L-methionine</name>
        <dbReference type="ChEBI" id="CHEBI:57844"/>
    </ligand>
</feature>
<keyword evidence="4 10" id="KW-0489">Methyltransferase</keyword>
<comment type="caution">
    <text evidence="16">The sequence shown here is derived from an EMBL/GenBank/DDBJ whole genome shotgun (WGS) entry which is preliminary data.</text>
</comment>
<dbReference type="RefSeq" id="WP_106871726.1">
    <property type="nucleotide sequence ID" value="NZ_CP053841.1"/>
</dbReference>
<reference evidence="17" key="1">
    <citation type="submission" date="2017-10" db="EMBL/GenBank/DDBJ databases">
        <title>Campylobacter species from seals.</title>
        <authorList>
            <person name="Gilbert M.J."/>
            <person name="Zomer A.L."/>
            <person name="Timmerman A.J."/>
            <person name="Duim B."/>
            <person name="Wagenaar J.A."/>
        </authorList>
    </citation>
    <scope>NUCLEOTIDE SEQUENCE [LARGE SCALE GENOMIC DNA]</scope>
    <source>
        <strain evidence="17">17S00004-5</strain>
    </source>
</reference>
<gene>
    <name evidence="10" type="primary">metE</name>
    <name evidence="16" type="ORF">CQ405_06055</name>
</gene>
<feature type="binding site" evidence="11">
    <location>
        <position position="19"/>
    </location>
    <ligand>
        <name>5-methyltetrahydropteroyltri-L-glutamate</name>
        <dbReference type="ChEBI" id="CHEBI:58207"/>
    </ligand>
</feature>
<feature type="binding site" evidence="10 11">
    <location>
        <position position="600"/>
    </location>
    <ligand>
        <name>L-homocysteine</name>
        <dbReference type="ChEBI" id="CHEBI:58199"/>
    </ligand>
</feature>
<dbReference type="AlphaFoldDB" id="A0A2P8QZL8"/>
<organism evidence="16 17">
    <name type="scientific">Campylobacter blaseri</name>
    <dbReference type="NCBI Taxonomy" id="2042961"/>
    <lineage>
        <taxon>Bacteria</taxon>
        <taxon>Pseudomonadati</taxon>
        <taxon>Campylobacterota</taxon>
        <taxon>Epsilonproteobacteria</taxon>
        <taxon>Campylobacterales</taxon>
        <taxon>Campylobacteraceae</taxon>
        <taxon>Campylobacter</taxon>
    </lineage>
</organism>
<comment type="cofactor">
    <cofactor evidence="10">
        <name>Zn(2+)</name>
        <dbReference type="ChEBI" id="CHEBI:29105"/>
    </cofactor>
    <text evidence="10">Binds 1 zinc ion per subunit.</text>
</comment>
<feature type="binding site" evidence="11">
    <location>
        <position position="114"/>
    </location>
    <ligand>
        <name>5-methyltetrahydropteroyltri-L-glutamate</name>
        <dbReference type="ChEBI" id="CHEBI:58207"/>
    </ligand>
</feature>
<keyword evidence="5 10" id="KW-0028">Amino-acid biosynthesis</keyword>
<feature type="binding site" evidence="10 11">
    <location>
        <begin position="432"/>
        <end position="434"/>
    </location>
    <ligand>
        <name>L-methionine</name>
        <dbReference type="ChEBI" id="CHEBI:57844"/>
    </ligand>
</feature>
<evidence type="ECO:0000256" key="8">
    <source>
        <dbReference type="ARBA" id="ARBA00022833"/>
    </source>
</evidence>
<keyword evidence="8 10" id="KW-0862">Zinc</keyword>
<evidence type="ECO:0000256" key="9">
    <source>
        <dbReference type="ARBA" id="ARBA00023167"/>
    </source>
</evidence>
<feature type="binding site" evidence="10 11">
    <location>
        <begin position="432"/>
        <end position="434"/>
    </location>
    <ligand>
        <name>L-homocysteine</name>
        <dbReference type="ChEBI" id="CHEBI:58199"/>
    </ligand>
</feature>
<dbReference type="CDD" id="cd03311">
    <property type="entry name" value="CIMS_C_terminal_like"/>
    <property type="match status" value="1"/>
</dbReference>
<comment type="pathway">
    <text evidence="2 10">Amino-acid biosynthesis; L-methionine biosynthesis via de novo pathway; L-methionine from L-homocysteine (MetE route): step 1/1.</text>
</comment>
<feature type="binding site" evidence="12">
    <location>
        <position position="727"/>
    </location>
    <ligand>
        <name>Zn(2+)</name>
        <dbReference type="ChEBI" id="CHEBI:29105"/>
        <label>1</label>
        <note>catalytic</note>
    </ligand>
</feature>
<dbReference type="Proteomes" id="UP000240535">
    <property type="component" value="Unassembled WGS sequence"/>
</dbReference>
<feature type="binding site" evidence="10">
    <location>
        <begin position="16"/>
        <end position="19"/>
    </location>
    <ligand>
        <name>5-methyltetrahydropteroyltri-L-glutamate</name>
        <dbReference type="ChEBI" id="CHEBI:58207"/>
    </ligand>
</feature>
<feature type="binding site" evidence="10">
    <location>
        <position position="485"/>
    </location>
    <ligand>
        <name>L-homocysteine</name>
        <dbReference type="ChEBI" id="CHEBI:58199"/>
    </ligand>
</feature>
<dbReference type="GO" id="GO:0032259">
    <property type="term" value="P:methylation"/>
    <property type="evidence" value="ECO:0007669"/>
    <property type="project" value="UniProtKB-KW"/>
</dbReference>
<feature type="domain" description="Cobalamin-independent methionine synthase MetE C-terminal/archaeal" evidence="14">
    <location>
        <begin position="427"/>
        <end position="749"/>
    </location>
</feature>
<feature type="binding site" evidence="10 11">
    <location>
        <position position="485"/>
    </location>
    <ligand>
        <name>L-methionine</name>
        <dbReference type="ChEBI" id="CHEBI:57844"/>
    </ligand>
</feature>
<accession>A0A2P8QZL8</accession>
<feature type="binding site" evidence="10">
    <location>
        <position position="666"/>
    </location>
    <ligand>
        <name>Zn(2+)</name>
        <dbReference type="ChEBI" id="CHEBI:29105"/>
        <note>catalytic</note>
    </ligand>
</feature>
<dbReference type="InterPro" id="IPR002629">
    <property type="entry name" value="Met_Synth_C/arc"/>
</dbReference>
<feature type="active site" description="Proton donor" evidence="10 13">
    <location>
        <position position="695"/>
    </location>
</feature>
<sequence>MIKSYVTGFGRIGEQRELKKVLENFWAKKATKDELEKTASILKKRHWKYQKDAQIDFISSNDFSFYDLVLDTIITLGCIPDRFKGLDGLELYFALARGQKDIKALEMTKWFNTNYHYIVPELNKNTKFKLNSQKIINEYKEAKENGIKTKINLIGPITFLALSKTNDGSCSFELLNDILVVYEELLEEISKLDDEIFVQFDEPIFVTDFGDKIVDKILPVYEKLNSVSKNIKIIFATYFEEALKAVDELVKSSIYGLELDFVYGQKNELALEKIAKTDLTLFAGIIDGRNVWKSDIDERLEFVNKISTIIPKDRLVLGTSCSLLHVPFSLKYEDKLNKDIKSWLSFALEKLEEIAIITKLANNQELNETENKIYQENKNSLKTKSTSTLIHDKNVQQRVKSISKFQREKDFAERIKIQRQILNYGILPTTTIGSFPQTSELRQVRNAYKKGLISKEVYEDDIKDYIDNCIKFQEECGIDVLVHGEPERNDMVEYFGEQLKGYAFSKNGWVQSYGSRCVKPPLLFGDVSRPEPMTVKWITYAQNKTKKIVKGMLTGPVTILNWSFVRNDIPRGEIAKQLALCINDEIADLQNSGIKIIQVDEAAFKEGYPLREVNVAEYEKFAVDCFKLSVSSAKASTQIHTHMCYSEFNDIIKTIEAMDADVISIETTRSGNELLKIFAKVGYKQEVGPGVYDIHSPRIPNTKEILNQIKALLEVLPKERLWINPDCGLKTRKWEEVKPSLINLVKATKLAREL</sequence>
<dbReference type="HAMAP" id="MF_00172">
    <property type="entry name" value="Meth_synth"/>
    <property type="match status" value="1"/>
</dbReference>
<dbReference type="Pfam" id="PF08267">
    <property type="entry name" value="Meth_synt_1"/>
    <property type="match status" value="1"/>
</dbReference>
<comment type="similarity">
    <text evidence="3 10">Belongs to the vitamin-B12 independent methionine synthase family.</text>
</comment>
<feature type="domain" description="Cobalamin-independent methionine synthase MetE N-terminal" evidence="15">
    <location>
        <begin position="4"/>
        <end position="308"/>
    </location>
</feature>
<feature type="binding site" evidence="10">
    <location>
        <position position="644"/>
    </location>
    <ligand>
        <name>Zn(2+)</name>
        <dbReference type="ChEBI" id="CHEBI:29105"/>
        <note>catalytic</note>
    </ligand>
</feature>
<dbReference type="OrthoDB" id="244285at2"/>
<proteinExistence type="inferred from homology"/>
<feature type="binding site" evidence="12">
    <location>
        <position position="666"/>
    </location>
    <ligand>
        <name>Zn(2+)</name>
        <dbReference type="ChEBI" id="CHEBI:29105"/>
        <label>1</label>
        <note>catalytic</note>
    </ligand>
</feature>
<comment type="catalytic activity">
    <reaction evidence="10">
        <text>5-methyltetrahydropteroyltri-L-glutamate + L-homocysteine = tetrahydropteroyltri-L-glutamate + L-methionine</text>
        <dbReference type="Rhea" id="RHEA:21196"/>
        <dbReference type="ChEBI" id="CHEBI:57844"/>
        <dbReference type="ChEBI" id="CHEBI:58140"/>
        <dbReference type="ChEBI" id="CHEBI:58199"/>
        <dbReference type="ChEBI" id="CHEBI:58207"/>
        <dbReference type="EC" id="2.1.1.14"/>
    </reaction>
</comment>
<dbReference type="EC" id="2.1.1.14" evidence="10"/>
<feature type="binding site" evidence="10 11">
    <location>
        <position position="562"/>
    </location>
    <ligand>
        <name>5-methyltetrahydropteroyltri-L-glutamate</name>
        <dbReference type="ChEBI" id="CHEBI:58207"/>
    </ligand>
</feature>
<dbReference type="InterPro" id="IPR038071">
    <property type="entry name" value="UROD/MetE-like_sf"/>
</dbReference>
<dbReference type="Gene3D" id="3.20.20.210">
    <property type="match status" value="2"/>
</dbReference>
<evidence type="ECO:0000259" key="15">
    <source>
        <dbReference type="Pfam" id="PF08267"/>
    </source>
</evidence>
<feature type="binding site" evidence="12">
    <location>
        <position position="642"/>
    </location>
    <ligand>
        <name>Zn(2+)</name>
        <dbReference type="ChEBI" id="CHEBI:29105"/>
        <label>1</label>
        <note>catalytic</note>
    </ligand>
</feature>
<evidence type="ECO:0000256" key="1">
    <source>
        <dbReference type="ARBA" id="ARBA00002777"/>
    </source>
</evidence>
<evidence type="ECO:0000259" key="14">
    <source>
        <dbReference type="Pfam" id="PF01717"/>
    </source>
</evidence>
<dbReference type="GO" id="GO:0003871">
    <property type="term" value="F:5-methyltetrahydropteroyltriglutamate-homocysteine S-methyltransferase activity"/>
    <property type="evidence" value="ECO:0007669"/>
    <property type="project" value="UniProtKB-UniRule"/>
</dbReference>
<keyword evidence="6 10" id="KW-0808">Transferase</keyword>
<evidence type="ECO:0000256" key="7">
    <source>
        <dbReference type="ARBA" id="ARBA00022723"/>
    </source>
</evidence>
<dbReference type="PANTHER" id="PTHR30519">
    <property type="entry name" value="5-METHYLTETRAHYDROPTEROYLTRIGLUTAMATE--HOMOCYSTEINE METHYLTRANSFERASE"/>
    <property type="match status" value="1"/>
</dbReference>
<dbReference type="Pfam" id="PF01717">
    <property type="entry name" value="Meth_synt_2"/>
    <property type="match status" value="1"/>
</dbReference>
<feature type="binding site" evidence="10">
    <location>
        <position position="642"/>
    </location>
    <ligand>
        <name>Zn(2+)</name>
        <dbReference type="ChEBI" id="CHEBI:29105"/>
        <note>catalytic</note>
    </ligand>
</feature>
<name>A0A2P8QZL8_9BACT</name>
<comment type="cofactor">
    <cofactor evidence="12">
        <name>Zn(2+)</name>
        <dbReference type="ChEBI" id="CHEBI:29105"/>
    </cofactor>
    <text evidence="12">Binds 2 Zn(2+) ions per subunit.</text>
</comment>
<evidence type="ECO:0000256" key="3">
    <source>
        <dbReference type="ARBA" id="ARBA00009553"/>
    </source>
</evidence>
<evidence type="ECO:0000313" key="17">
    <source>
        <dbReference type="Proteomes" id="UP000240535"/>
    </source>
</evidence>
<protein>
    <recommendedName>
        <fullName evidence="10">5-methyltetrahydropteroyltriglutamate--homocysteine methyltransferase</fullName>
        <ecNumber evidence="10">2.1.1.14</ecNumber>
    </recommendedName>
    <alternativeName>
        <fullName evidence="10">Cobalamin-independent methionine synthase</fullName>
    </alternativeName>
    <alternativeName>
        <fullName evidence="10">Methionine synthase, vitamin-B12 independent isozyme</fullName>
    </alternativeName>
</protein>
<evidence type="ECO:0000256" key="4">
    <source>
        <dbReference type="ARBA" id="ARBA00022603"/>
    </source>
</evidence>
<evidence type="ECO:0000256" key="6">
    <source>
        <dbReference type="ARBA" id="ARBA00022679"/>
    </source>
</evidence>
<dbReference type="PIRSF" id="PIRSF000382">
    <property type="entry name" value="MeTrfase_B12_ind"/>
    <property type="match status" value="1"/>
</dbReference>
<dbReference type="UniPathway" id="UPA00051">
    <property type="reaction ID" value="UER00082"/>
</dbReference>
<dbReference type="NCBIfam" id="NF003556">
    <property type="entry name" value="PRK05222.1"/>
    <property type="match status" value="1"/>
</dbReference>
<comment type="function">
    <text evidence="1 10">Catalyzes the transfer of a methyl group from 5-methyltetrahydrofolate to homocysteine resulting in methionine formation.</text>
</comment>
<evidence type="ECO:0000256" key="5">
    <source>
        <dbReference type="ARBA" id="ARBA00022605"/>
    </source>
</evidence>
<feature type="binding site" evidence="10">
    <location>
        <position position="606"/>
    </location>
    <ligand>
        <name>5-methyltetrahydropteroyltri-L-glutamate</name>
        <dbReference type="ChEBI" id="CHEBI:58207"/>
    </ligand>
</feature>
<keyword evidence="10" id="KW-0677">Repeat</keyword>
<dbReference type="SUPFAM" id="SSF51726">
    <property type="entry name" value="UROD/MetE-like"/>
    <property type="match status" value="2"/>
</dbReference>
<evidence type="ECO:0000256" key="12">
    <source>
        <dbReference type="PIRSR" id="PIRSR000382-2"/>
    </source>
</evidence>
<evidence type="ECO:0000256" key="13">
    <source>
        <dbReference type="PIRSR" id="PIRSR000382-3"/>
    </source>
</evidence>
<keyword evidence="17" id="KW-1185">Reference proteome</keyword>
<keyword evidence="9 10" id="KW-0486">Methionine biosynthesis</keyword>
<dbReference type="NCBIfam" id="TIGR01371">
    <property type="entry name" value="met_syn_B12ind"/>
    <property type="match status" value="1"/>
</dbReference>